<dbReference type="Pfam" id="PF13499">
    <property type="entry name" value="EF-hand_7"/>
    <property type="match status" value="1"/>
</dbReference>
<organism evidence="2 3">
    <name type="scientific">Kibdelosporangium lantanae</name>
    <dbReference type="NCBI Taxonomy" id="1497396"/>
    <lineage>
        <taxon>Bacteria</taxon>
        <taxon>Bacillati</taxon>
        <taxon>Actinomycetota</taxon>
        <taxon>Actinomycetes</taxon>
        <taxon>Pseudonocardiales</taxon>
        <taxon>Pseudonocardiaceae</taxon>
        <taxon>Kibdelosporangium</taxon>
    </lineage>
</organism>
<accession>A0ABW3MAZ2</accession>
<evidence type="ECO:0000313" key="2">
    <source>
        <dbReference type="EMBL" id="MFD1047798.1"/>
    </source>
</evidence>
<dbReference type="InterPro" id="IPR002048">
    <property type="entry name" value="EF_hand_dom"/>
</dbReference>
<sequence>MASDLQRRKLTTVFAAMDADADGYLTESDFEALTNRWLTLRGAPDPALSEVMMGWWATLLAASDQNRDNKVTFDEVLAVVDVLPTMKAAVHGTADAMFTAADANDDGKVSSDEYRQMIEAWRGIPTDTDTIFPLLDDDGDGELSRSEFRELWYEFWAGDNASAPGTLAFGPLA</sequence>
<dbReference type="SUPFAM" id="SSF47473">
    <property type="entry name" value="EF-hand"/>
    <property type="match status" value="1"/>
</dbReference>
<name>A0ABW3MAZ2_9PSEU</name>
<dbReference type="Pfam" id="PF13202">
    <property type="entry name" value="EF-hand_5"/>
    <property type="match status" value="1"/>
</dbReference>
<keyword evidence="3" id="KW-1185">Reference proteome</keyword>
<gene>
    <name evidence="2" type="ORF">ACFQ1S_20790</name>
</gene>
<dbReference type="SMART" id="SM00054">
    <property type="entry name" value="EFh"/>
    <property type="match status" value="4"/>
</dbReference>
<dbReference type="InterPro" id="IPR011992">
    <property type="entry name" value="EF-hand-dom_pair"/>
</dbReference>
<proteinExistence type="predicted"/>
<dbReference type="PROSITE" id="PS50222">
    <property type="entry name" value="EF_HAND_2"/>
    <property type="match status" value="3"/>
</dbReference>
<dbReference type="Proteomes" id="UP001597045">
    <property type="component" value="Unassembled WGS sequence"/>
</dbReference>
<dbReference type="Gene3D" id="1.10.238.10">
    <property type="entry name" value="EF-hand"/>
    <property type="match status" value="1"/>
</dbReference>
<dbReference type="EMBL" id="JBHTIS010001256">
    <property type="protein sequence ID" value="MFD1047798.1"/>
    <property type="molecule type" value="Genomic_DNA"/>
</dbReference>
<dbReference type="PANTHER" id="PTHR10827">
    <property type="entry name" value="RETICULOCALBIN"/>
    <property type="match status" value="1"/>
</dbReference>
<reference evidence="3" key="1">
    <citation type="journal article" date="2019" name="Int. J. Syst. Evol. Microbiol.">
        <title>The Global Catalogue of Microorganisms (GCM) 10K type strain sequencing project: providing services to taxonomists for standard genome sequencing and annotation.</title>
        <authorList>
            <consortium name="The Broad Institute Genomics Platform"/>
            <consortium name="The Broad Institute Genome Sequencing Center for Infectious Disease"/>
            <person name="Wu L."/>
            <person name="Ma J."/>
        </authorList>
    </citation>
    <scope>NUCLEOTIDE SEQUENCE [LARGE SCALE GENOMIC DNA]</scope>
    <source>
        <strain evidence="3">JCM 31486</strain>
    </source>
</reference>
<feature type="domain" description="EF-hand" evidence="1">
    <location>
        <begin position="5"/>
        <end position="40"/>
    </location>
</feature>
<dbReference type="CDD" id="cd00051">
    <property type="entry name" value="EFh"/>
    <property type="match status" value="1"/>
</dbReference>
<dbReference type="InterPro" id="IPR018247">
    <property type="entry name" value="EF_Hand_1_Ca_BS"/>
</dbReference>
<feature type="domain" description="EF-hand" evidence="1">
    <location>
        <begin position="89"/>
        <end position="124"/>
    </location>
</feature>
<dbReference type="PROSITE" id="PS00018">
    <property type="entry name" value="EF_HAND_1"/>
    <property type="match status" value="4"/>
</dbReference>
<evidence type="ECO:0000259" key="1">
    <source>
        <dbReference type="PROSITE" id="PS50222"/>
    </source>
</evidence>
<protein>
    <submittedName>
        <fullName evidence="2">EF-hand domain-containing protein</fullName>
    </submittedName>
</protein>
<comment type="caution">
    <text evidence="2">The sequence shown here is derived from an EMBL/GenBank/DDBJ whole genome shotgun (WGS) entry which is preliminary data.</text>
</comment>
<dbReference type="PANTHER" id="PTHR10827:SF85">
    <property type="entry name" value="CALCIUM-BINDING PROTEIN"/>
    <property type="match status" value="1"/>
</dbReference>
<feature type="domain" description="EF-hand" evidence="1">
    <location>
        <begin position="129"/>
        <end position="158"/>
    </location>
</feature>
<evidence type="ECO:0000313" key="3">
    <source>
        <dbReference type="Proteomes" id="UP001597045"/>
    </source>
</evidence>